<comment type="caution">
    <text evidence="7">The sequence shown here is derived from an EMBL/GenBank/DDBJ whole genome shotgun (WGS) entry which is preliminary data.</text>
</comment>
<keyword evidence="8" id="KW-1185">Reference proteome</keyword>
<feature type="domain" description="PNPLA" evidence="6">
    <location>
        <begin position="10"/>
        <end position="233"/>
    </location>
</feature>
<evidence type="ECO:0000313" key="8">
    <source>
        <dbReference type="Proteomes" id="UP000620139"/>
    </source>
</evidence>
<dbReference type="InterPro" id="IPR050301">
    <property type="entry name" value="NTE"/>
</dbReference>
<reference evidence="7" key="1">
    <citation type="submission" date="2020-12" db="EMBL/GenBank/DDBJ databases">
        <title>The genome sequence of Inhella sp. 4Y17.</title>
        <authorList>
            <person name="Liu Y."/>
        </authorList>
    </citation>
    <scope>NUCLEOTIDE SEQUENCE</scope>
    <source>
        <strain evidence="7">4Y10</strain>
    </source>
</reference>
<evidence type="ECO:0000313" key="7">
    <source>
        <dbReference type="EMBL" id="MBH9553379.1"/>
    </source>
</evidence>
<dbReference type="Proteomes" id="UP000620139">
    <property type="component" value="Unassembled WGS sequence"/>
</dbReference>
<protein>
    <submittedName>
        <fullName evidence="7">Patatin-like phospholipase family protein</fullName>
    </submittedName>
</protein>
<feature type="region of interest" description="Disordered" evidence="5">
    <location>
        <begin position="416"/>
        <end position="442"/>
    </location>
</feature>
<evidence type="ECO:0000256" key="5">
    <source>
        <dbReference type="SAM" id="MobiDB-lite"/>
    </source>
</evidence>
<proteinExistence type="predicted"/>
<evidence type="ECO:0000256" key="1">
    <source>
        <dbReference type="ARBA" id="ARBA00022801"/>
    </source>
</evidence>
<dbReference type="Gene3D" id="3.40.1090.10">
    <property type="entry name" value="Cytosolic phospholipase A2 catalytic domain"/>
    <property type="match status" value="1"/>
</dbReference>
<dbReference type="GO" id="GO:0016787">
    <property type="term" value="F:hydrolase activity"/>
    <property type="evidence" value="ECO:0007669"/>
    <property type="project" value="UniProtKB-UniRule"/>
</dbReference>
<evidence type="ECO:0000256" key="3">
    <source>
        <dbReference type="ARBA" id="ARBA00023098"/>
    </source>
</evidence>
<dbReference type="PROSITE" id="PS51635">
    <property type="entry name" value="PNPLA"/>
    <property type="match status" value="1"/>
</dbReference>
<dbReference type="InterPro" id="IPR002641">
    <property type="entry name" value="PNPLA_dom"/>
</dbReference>
<feature type="active site" description="Nucleophile" evidence="4">
    <location>
        <position position="50"/>
    </location>
</feature>
<dbReference type="InterPro" id="IPR016035">
    <property type="entry name" value="Acyl_Trfase/lysoPLipase"/>
</dbReference>
<dbReference type="AlphaFoldDB" id="A0A931IYF5"/>
<dbReference type="PANTHER" id="PTHR14226">
    <property type="entry name" value="NEUROPATHY TARGET ESTERASE/SWISS CHEESE D.MELANOGASTER"/>
    <property type="match status" value="1"/>
</dbReference>
<feature type="short sequence motif" description="GXSXG" evidence="4">
    <location>
        <begin position="48"/>
        <end position="52"/>
    </location>
</feature>
<organism evidence="7 8">
    <name type="scientific">Inhella gelatinilytica</name>
    <dbReference type="NCBI Taxonomy" id="2795030"/>
    <lineage>
        <taxon>Bacteria</taxon>
        <taxon>Pseudomonadati</taxon>
        <taxon>Pseudomonadota</taxon>
        <taxon>Betaproteobacteria</taxon>
        <taxon>Burkholderiales</taxon>
        <taxon>Sphaerotilaceae</taxon>
        <taxon>Inhella</taxon>
    </lineage>
</organism>
<dbReference type="GO" id="GO:0016042">
    <property type="term" value="P:lipid catabolic process"/>
    <property type="evidence" value="ECO:0007669"/>
    <property type="project" value="UniProtKB-UniRule"/>
</dbReference>
<accession>A0A931IYF5</accession>
<keyword evidence="2 4" id="KW-0442">Lipid degradation</keyword>
<evidence type="ECO:0000256" key="2">
    <source>
        <dbReference type="ARBA" id="ARBA00022963"/>
    </source>
</evidence>
<sequence length="442" mass="47355">MTTTTPSTGLILTGGGARAAYQIGVLQGIAQIKRDAGVGGNPFQVISGTSAGAINAAALACEADHFDGAVDALVRLWSRLHVEQIYRADAFGVMRTGGRWVTMMTLGWAIQRWRKSQPRSLLDNEPLGELLKRTVRFERLPKIFAGGHLDALAVTGSSYSTGHHITFYQSRQGVEPWFRSQRSAVEAPITHKHLLASSAIPFIFPAQTLELAGSPEWFGDGSMRQNAPISPAIHLGAERVLVIGAGRMQEAGAAPDLKLPVGGYPSMAQIAGHAMSNIFLDALAVDIERLQRINKTLALLPPDVRDKTPLRPVDVLVIAPSRRLDEMAGEHQHELPATMRALLGTVGVTGKGSTARGSVLASYLLFESGYTTELILLGMTDTLNRRADVLKFFGWPSTPMEPSWRRLLTPPEATFVAKDAPAGGGASSLSQGDPMGIETAQG</sequence>
<keyword evidence="1 4" id="KW-0378">Hydrolase</keyword>
<dbReference type="EMBL" id="JAEDAL010000005">
    <property type="protein sequence ID" value="MBH9553379.1"/>
    <property type="molecule type" value="Genomic_DNA"/>
</dbReference>
<dbReference type="PANTHER" id="PTHR14226:SF57">
    <property type="entry name" value="BLR7027 PROTEIN"/>
    <property type="match status" value="1"/>
</dbReference>
<gene>
    <name evidence="7" type="ORF">I7X43_11030</name>
</gene>
<evidence type="ECO:0000256" key="4">
    <source>
        <dbReference type="PROSITE-ProRule" id="PRU01161"/>
    </source>
</evidence>
<keyword evidence="3 4" id="KW-0443">Lipid metabolism</keyword>
<evidence type="ECO:0000259" key="6">
    <source>
        <dbReference type="PROSITE" id="PS51635"/>
    </source>
</evidence>
<dbReference type="SUPFAM" id="SSF52151">
    <property type="entry name" value="FabD/lysophospholipase-like"/>
    <property type="match status" value="1"/>
</dbReference>
<dbReference type="Pfam" id="PF01734">
    <property type="entry name" value="Patatin"/>
    <property type="match status" value="1"/>
</dbReference>
<dbReference type="RefSeq" id="WP_198101002.1">
    <property type="nucleotide sequence ID" value="NZ_JAEDAL010000005.1"/>
</dbReference>
<feature type="active site" description="Proton acceptor" evidence="4">
    <location>
        <position position="220"/>
    </location>
</feature>
<name>A0A931IYF5_9BURK</name>
<comment type="caution">
    <text evidence="4">Lacks conserved residue(s) required for the propagation of feature annotation.</text>
</comment>